<sequence length="173" mass="19747">MHTGFYAKALEARCKPPKVCHCGYQRCCFARIRLWAVSFSTRGWDKCDSSMEFIAEVLTQSLRHRKWSREEDGIESAASLQIVNCSSEPLNVIFISIATIGYGDFVPVPDSWFHTVSIMTFLSAGAIILTTLIDTFSYYLNYVHYIGRKFTGTKHVQIWFGGRMLTVQELIKI</sequence>
<evidence type="ECO:0000313" key="2">
    <source>
        <dbReference type="EMBL" id="CAJ0593867.1"/>
    </source>
</evidence>
<proteinExistence type="predicted"/>
<dbReference type="Gene3D" id="1.10.287.70">
    <property type="match status" value="1"/>
</dbReference>
<dbReference type="SUPFAM" id="SSF81324">
    <property type="entry name" value="Voltage-gated potassium channels"/>
    <property type="match status" value="1"/>
</dbReference>
<evidence type="ECO:0008006" key="4">
    <source>
        <dbReference type="Google" id="ProtNLM"/>
    </source>
</evidence>
<protein>
    <recommendedName>
        <fullName evidence="4">Potassium channel domain-containing protein</fullName>
    </recommendedName>
</protein>
<reference evidence="2" key="1">
    <citation type="submission" date="2023-07" db="EMBL/GenBank/DDBJ databases">
        <authorList>
            <consortium name="CYATHOMIX"/>
        </authorList>
    </citation>
    <scope>NUCLEOTIDE SEQUENCE</scope>
    <source>
        <strain evidence="2">N/A</strain>
    </source>
</reference>
<keyword evidence="1" id="KW-0472">Membrane</keyword>
<keyword evidence="1" id="KW-1133">Transmembrane helix</keyword>
<comment type="caution">
    <text evidence="2">The sequence shown here is derived from an EMBL/GenBank/DDBJ whole genome shotgun (WGS) entry which is preliminary data.</text>
</comment>
<keyword evidence="1" id="KW-0812">Transmembrane</keyword>
<name>A0AA36DVU4_CYLNA</name>
<keyword evidence="3" id="KW-1185">Reference proteome</keyword>
<dbReference type="AlphaFoldDB" id="A0AA36DVU4"/>
<evidence type="ECO:0000256" key="1">
    <source>
        <dbReference type="SAM" id="Phobius"/>
    </source>
</evidence>
<accession>A0AA36DVU4</accession>
<dbReference type="Proteomes" id="UP001176961">
    <property type="component" value="Unassembled WGS sequence"/>
</dbReference>
<feature type="transmembrane region" description="Helical" evidence="1">
    <location>
        <begin position="112"/>
        <end position="140"/>
    </location>
</feature>
<organism evidence="2 3">
    <name type="scientific">Cylicocyclus nassatus</name>
    <name type="common">Nematode worm</name>
    <dbReference type="NCBI Taxonomy" id="53992"/>
    <lineage>
        <taxon>Eukaryota</taxon>
        <taxon>Metazoa</taxon>
        <taxon>Ecdysozoa</taxon>
        <taxon>Nematoda</taxon>
        <taxon>Chromadorea</taxon>
        <taxon>Rhabditida</taxon>
        <taxon>Rhabditina</taxon>
        <taxon>Rhabditomorpha</taxon>
        <taxon>Strongyloidea</taxon>
        <taxon>Strongylidae</taxon>
        <taxon>Cylicocyclus</taxon>
    </lineage>
</organism>
<dbReference type="EMBL" id="CATQJL010000112">
    <property type="protein sequence ID" value="CAJ0593867.1"/>
    <property type="molecule type" value="Genomic_DNA"/>
</dbReference>
<evidence type="ECO:0000313" key="3">
    <source>
        <dbReference type="Proteomes" id="UP001176961"/>
    </source>
</evidence>
<gene>
    <name evidence="2" type="ORF">CYNAS_LOCUS5850</name>
</gene>